<reference evidence="5" key="1">
    <citation type="submission" date="2024-03" db="EMBL/GenBank/DDBJ databases">
        <title>Deinococcus weizhi sp. nov., isolated from human skin.</title>
        <authorList>
            <person name="Wei Z."/>
            <person name="Tian F."/>
            <person name="Yang C."/>
            <person name="Xin L.T."/>
            <person name="Wen Z.J."/>
            <person name="Lan K.C."/>
            <person name="Yu L."/>
            <person name="Zhe W."/>
            <person name="Dan F.D."/>
            <person name="Jun W."/>
            <person name="Rui Z."/>
            <person name="Yong X.J."/>
            <person name="Ting Y."/>
            <person name="Wei X."/>
            <person name="Xu Z.G."/>
            <person name="Xin Z."/>
            <person name="Dong F.G."/>
            <person name="Ni X.M."/>
            <person name="Zheng M.G."/>
            <person name="Chun Y."/>
            <person name="Qian W.X."/>
        </authorList>
    </citation>
    <scope>NUCLEOTIDE SEQUENCE</scope>
    <source>
        <strain evidence="5">VB142</strain>
    </source>
</reference>
<dbReference type="InterPro" id="IPR029062">
    <property type="entry name" value="Class_I_gatase-like"/>
</dbReference>
<dbReference type="AlphaFoldDB" id="A0AAU6Q5Z8"/>
<dbReference type="InterPro" id="IPR002818">
    <property type="entry name" value="DJ-1/PfpI"/>
</dbReference>
<organism evidence="5">
    <name type="scientific">Deinococcus sp. VB142</name>
    <dbReference type="NCBI Taxonomy" id="3112952"/>
    <lineage>
        <taxon>Bacteria</taxon>
        <taxon>Thermotogati</taxon>
        <taxon>Deinococcota</taxon>
        <taxon>Deinococci</taxon>
        <taxon>Deinococcales</taxon>
        <taxon>Deinococcaceae</taxon>
        <taxon>Deinococcus</taxon>
    </lineage>
</organism>
<dbReference type="EMBL" id="CP149782">
    <property type="protein sequence ID" value="WYF45623.1"/>
    <property type="molecule type" value="Genomic_DNA"/>
</dbReference>
<evidence type="ECO:0000256" key="2">
    <source>
        <dbReference type="ARBA" id="ARBA00023239"/>
    </source>
</evidence>
<dbReference type="PANTHER" id="PTHR48094">
    <property type="entry name" value="PROTEIN/NUCLEIC ACID DEGLYCASE DJ-1-RELATED"/>
    <property type="match status" value="1"/>
</dbReference>
<dbReference type="SUPFAM" id="SSF52317">
    <property type="entry name" value="Class I glutamine amidotransferase-like"/>
    <property type="match status" value="1"/>
</dbReference>
<accession>A0AAU6Q5Z8</accession>
<dbReference type="GO" id="GO:0019243">
    <property type="term" value="P:methylglyoxal catabolic process to D-lactate via S-lactoyl-glutathione"/>
    <property type="evidence" value="ECO:0007669"/>
    <property type="project" value="TreeGrafter"/>
</dbReference>
<evidence type="ECO:0000256" key="1">
    <source>
        <dbReference type="ARBA" id="ARBA00023016"/>
    </source>
</evidence>
<keyword evidence="5" id="KW-0315">Glutamine amidotransferase</keyword>
<proteinExistence type="inferred from homology"/>
<dbReference type="PANTHER" id="PTHR48094:SF11">
    <property type="entry name" value="GLUTATHIONE-INDEPENDENT GLYOXALASE HSP31-RELATED"/>
    <property type="match status" value="1"/>
</dbReference>
<dbReference type="Pfam" id="PF01965">
    <property type="entry name" value="DJ-1_PfpI"/>
    <property type="match status" value="1"/>
</dbReference>
<evidence type="ECO:0000256" key="3">
    <source>
        <dbReference type="ARBA" id="ARBA00038493"/>
    </source>
</evidence>
<feature type="domain" description="DJ-1/PfpI" evidence="4">
    <location>
        <begin position="35"/>
        <end position="158"/>
    </location>
</feature>
<evidence type="ECO:0000313" key="5">
    <source>
        <dbReference type="EMBL" id="WYF45623.1"/>
    </source>
</evidence>
<keyword evidence="2" id="KW-0456">Lyase</keyword>
<dbReference type="GO" id="GO:0019172">
    <property type="term" value="F:glyoxalase III activity"/>
    <property type="evidence" value="ECO:0007669"/>
    <property type="project" value="TreeGrafter"/>
</dbReference>
<dbReference type="RefSeq" id="WP_339096917.1">
    <property type="nucleotide sequence ID" value="NZ_CP149782.1"/>
</dbReference>
<dbReference type="CDD" id="cd03141">
    <property type="entry name" value="GATase1_Hsp31_like"/>
    <property type="match status" value="1"/>
</dbReference>
<name>A0AAU6Q5Z8_9DEIO</name>
<protein>
    <submittedName>
        <fullName evidence="5">Type 1 glutamine amidotransferase domain-containing protein</fullName>
    </submittedName>
</protein>
<gene>
    <name evidence="5" type="ORF">WDJ50_05760</name>
</gene>
<sequence>MTTPTPSNRILVVMSSAQQIALQGHKMHHTGFFLNEFGVPAKRLTDAGYELVIATPRGNVPAMDQNSDNAMFFKNEEEHEEIKAFVTDLLSHASIQTTEAVAAEGTQGYAALFLPGGHAPMTDLMVDPGLGDLLRRFHATAKPTALICHAPTALLAAQADPEGFQKGMEAGESPTARDFVYQGYRVTVYSNAEEEATEKTFEAPMLYYPADALAQGGADVQNGTAMKPNVVRDRELLTGQNPFSDEPFVTELLEMLGGARA</sequence>
<dbReference type="GO" id="GO:0005737">
    <property type="term" value="C:cytoplasm"/>
    <property type="evidence" value="ECO:0007669"/>
    <property type="project" value="TreeGrafter"/>
</dbReference>
<dbReference type="InterPro" id="IPR050325">
    <property type="entry name" value="Prot/Nucl_acid_deglycase"/>
</dbReference>
<comment type="similarity">
    <text evidence="3">Belongs to the peptidase C56 family. HSP31-like subfamily.</text>
</comment>
<keyword evidence="1" id="KW-0346">Stress response</keyword>
<evidence type="ECO:0000259" key="4">
    <source>
        <dbReference type="Pfam" id="PF01965"/>
    </source>
</evidence>
<dbReference type="Gene3D" id="3.40.50.880">
    <property type="match status" value="1"/>
</dbReference>